<sequence length="241" mass="26238">MAVRLDWFVDFEPPWLPPALLVLGSVVLVYGLLSVDERYRDGSVLRRLMIAVGIGLVYLPFHLRFQLASVVLLSLAGKFLEGVAVVRSYQKLHYIAKRRSLPGRVSLQAKAFFMLSGLFVLFVSGWLFVGLILAETPGSLSTTVIITWTVATAATAVIGMSSKLWAVKGRTSTAIIVGFSVMVAGAEIHNLAMLAQELTLYLVNTAFFAVGFVVASYLVLTRGREVAALSQQLSERSGDRA</sequence>
<dbReference type="RefSeq" id="WP_103426251.1">
    <property type="nucleotide sequence ID" value="NZ_CP026309.1"/>
</dbReference>
<dbReference type="GeneID" id="35593165"/>
<feature type="transmembrane region" description="Helical" evidence="1">
    <location>
        <begin position="15"/>
        <end position="33"/>
    </location>
</feature>
<name>A0A2I8VKV1_9EURY</name>
<organism evidence="2 3">
    <name type="scientific">Salinigranum rubrum</name>
    <dbReference type="NCBI Taxonomy" id="755307"/>
    <lineage>
        <taxon>Archaea</taxon>
        <taxon>Methanobacteriati</taxon>
        <taxon>Methanobacteriota</taxon>
        <taxon>Stenosarchaea group</taxon>
        <taxon>Halobacteria</taxon>
        <taxon>Halobacteriales</taxon>
        <taxon>Haloferacaceae</taxon>
        <taxon>Salinigranum</taxon>
    </lineage>
</organism>
<evidence type="ECO:0000313" key="2">
    <source>
        <dbReference type="EMBL" id="AUV82562.1"/>
    </source>
</evidence>
<feature type="transmembrane region" description="Helical" evidence="1">
    <location>
        <begin position="67"/>
        <end position="90"/>
    </location>
</feature>
<dbReference type="KEGG" id="srub:C2R22_13700"/>
<reference evidence="2 3" key="1">
    <citation type="submission" date="2018-01" db="EMBL/GenBank/DDBJ databases">
        <title>Complete genome sequence of Salinigranum rubrum GX10T, an extremely halophilic archaeon isolated from a marine solar saltern.</title>
        <authorList>
            <person name="Han S."/>
        </authorList>
    </citation>
    <scope>NUCLEOTIDE SEQUENCE [LARGE SCALE GENOMIC DNA]</scope>
    <source>
        <strain evidence="2 3">GX10</strain>
    </source>
</reference>
<keyword evidence="1" id="KW-1133">Transmembrane helix</keyword>
<dbReference type="EMBL" id="CP026309">
    <property type="protein sequence ID" value="AUV82562.1"/>
    <property type="molecule type" value="Genomic_DNA"/>
</dbReference>
<evidence type="ECO:0000313" key="3">
    <source>
        <dbReference type="Proteomes" id="UP000236584"/>
    </source>
</evidence>
<dbReference type="AlphaFoldDB" id="A0A2I8VKV1"/>
<feature type="transmembrane region" description="Helical" evidence="1">
    <location>
        <begin position="45"/>
        <end position="61"/>
    </location>
</feature>
<evidence type="ECO:0000256" key="1">
    <source>
        <dbReference type="SAM" id="Phobius"/>
    </source>
</evidence>
<feature type="transmembrane region" description="Helical" evidence="1">
    <location>
        <begin position="111"/>
        <end position="134"/>
    </location>
</feature>
<feature type="transmembrane region" description="Helical" evidence="1">
    <location>
        <begin position="198"/>
        <end position="220"/>
    </location>
</feature>
<proteinExistence type="predicted"/>
<gene>
    <name evidence="2" type="ORF">C2R22_13700</name>
</gene>
<accession>A0A2I8VKV1</accession>
<keyword evidence="1" id="KW-0812">Transmembrane</keyword>
<feature type="transmembrane region" description="Helical" evidence="1">
    <location>
        <begin position="172"/>
        <end position="192"/>
    </location>
</feature>
<keyword evidence="1" id="KW-0472">Membrane</keyword>
<keyword evidence="3" id="KW-1185">Reference proteome</keyword>
<protein>
    <submittedName>
        <fullName evidence="2">Uncharacterized protein</fullName>
    </submittedName>
</protein>
<dbReference type="Proteomes" id="UP000236584">
    <property type="component" value="Chromosome"/>
</dbReference>
<feature type="transmembrane region" description="Helical" evidence="1">
    <location>
        <begin position="140"/>
        <end position="160"/>
    </location>
</feature>